<dbReference type="InterPro" id="IPR014748">
    <property type="entry name" value="Enoyl-CoA_hydra_C"/>
</dbReference>
<comment type="similarity">
    <text evidence="2 6">Belongs to the enoyl-CoA hydratase/isomerase family.</text>
</comment>
<dbReference type="Gene3D" id="3.90.226.10">
    <property type="entry name" value="2-enoyl-CoA Hydratase, Chain A, domain 1"/>
    <property type="match status" value="1"/>
</dbReference>
<dbReference type="PANTHER" id="PTHR43802">
    <property type="entry name" value="ENOYL-COA HYDRATASE"/>
    <property type="match status" value="1"/>
</dbReference>
<dbReference type="CDD" id="cd06558">
    <property type="entry name" value="crotonase-like"/>
    <property type="match status" value="1"/>
</dbReference>
<comment type="catalytic activity">
    <reaction evidence="5">
        <text>a 4-saturated-(3S)-3-hydroxyacyl-CoA = a (3E)-enoyl-CoA + H2O</text>
        <dbReference type="Rhea" id="RHEA:20724"/>
        <dbReference type="ChEBI" id="CHEBI:15377"/>
        <dbReference type="ChEBI" id="CHEBI:58521"/>
        <dbReference type="ChEBI" id="CHEBI:137480"/>
        <dbReference type="EC" id="4.2.1.17"/>
    </reaction>
</comment>
<dbReference type="AlphaFoldDB" id="A0A7K0DK52"/>
<comment type="caution">
    <text evidence="8">The sequence shown here is derived from an EMBL/GenBank/DDBJ whole genome shotgun (WGS) entry which is preliminary data.</text>
</comment>
<dbReference type="EMBL" id="WEGI01000003">
    <property type="protein sequence ID" value="MQY26028.1"/>
    <property type="molecule type" value="Genomic_DNA"/>
</dbReference>
<evidence type="ECO:0000313" key="9">
    <source>
        <dbReference type="Proteomes" id="UP000431401"/>
    </source>
</evidence>
<dbReference type="InterPro" id="IPR018376">
    <property type="entry name" value="Enoyl-CoA_hyd/isom_CS"/>
</dbReference>
<dbReference type="PANTHER" id="PTHR43802:SF1">
    <property type="entry name" value="IP11341P-RELATED"/>
    <property type="match status" value="1"/>
</dbReference>
<gene>
    <name evidence="8" type="primary">caiD_2</name>
    <name evidence="8" type="ORF">NRB56_15880</name>
</gene>
<dbReference type="OrthoDB" id="4284283at2"/>
<evidence type="ECO:0000256" key="4">
    <source>
        <dbReference type="ARBA" id="ARBA00023709"/>
    </source>
</evidence>
<comment type="function">
    <text evidence="1">Could possibly oxidize fatty acids using specific components.</text>
</comment>
<accession>A0A7K0DK52</accession>
<dbReference type="GO" id="GO:0006631">
    <property type="term" value="P:fatty acid metabolic process"/>
    <property type="evidence" value="ECO:0007669"/>
    <property type="project" value="UniProtKB-KW"/>
</dbReference>
<dbReference type="EC" id="4.2.1.149" evidence="8"/>
<evidence type="ECO:0000256" key="6">
    <source>
        <dbReference type="RuleBase" id="RU003707"/>
    </source>
</evidence>
<proteinExistence type="inferred from homology"/>
<reference evidence="8 9" key="1">
    <citation type="submission" date="2019-10" db="EMBL/GenBank/DDBJ databases">
        <title>Nocardia macrotermitis sp. nov. and Nocardia aurantia sp. nov., isolated from the gut of fungus growing-termite Macrotermes natalensis.</title>
        <authorList>
            <person name="Benndorf R."/>
            <person name="Schwitalla J."/>
            <person name="Martin K."/>
            <person name="De Beer W."/>
            <person name="Kaster A.-K."/>
            <person name="Vollmers J."/>
            <person name="Poulsen M."/>
            <person name="Beemelmanns C."/>
        </authorList>
    </citation>
    <scope>NUCLEOTIDE SEQUENCE [LARGE SCALE GENOMIC DNA]</scope>
    <source>
        <strain evidence="8 9">RB56</strain>
    </source>
</reference>
<dbReference type="NCBIfam" id="NF006100">
    <property type="entry name" value="PRK08252.1"/>
    <property type="match status" value="1"/>
</dbReference>
<dbReference type="Proteomes" id="UP000431401">
    <property type="component" value="Unassembled WGS sequence"/>
</dbReference>
<evidence type="ECO:0000256" key="7">
    <source>
        <dbReference type="SAM" id="MobiDB-lite"/>
    </source>
</evidence>
<evidence type="ECO:0000256" key="1">
    <source>
        <dbReference type="ARBA" id="ARBA00002994"/>
    </source>
</evidence>
<keyword evidence="3" id="KW-0443">Lipid metabolism</keyword>
<comment type="catalytic activity">
    <reaction evidence="4">
        <text>a (3S)-3-hydroxyacyl-CoA = a (2E)-enoyl-CoA + H2O</text>
        <dbReference type="Rhea" id="RHEA:16105"/>
        <dbReference type="ChEBI" id="CHEBI:15377"/>
        <dbReference type="ChEBI" id="CHEBI:57318"/>
        <dbReference type="ChEBI" id="CHEBI:58856"/>
        <dbReference type="EC" id="4.2.1.17"/>
    </reaction>
</comment>
<dbReference type="InterPro" id="IPR001753">
    <property type="entry name" value="Enoyl-CoA_hydra/iso"/>
</dbReference>
<protein>
    <submittedName>
        <fullName evidence="8">Carnitinyl-CoA dehydratase</fullName>
        <ecNumber evidence="8">4.2.1.149</ecNumber>
    </submittedName>
</protein>
<keyword evidence="3" id="KW-0276">Fatty acid metabolism</keyword>
<dbReference type="SUPFAM" id="SSF52096">
    <property type="entry name" value="ClpP/crotonase"/>
    <property type="match status" value="1"/>
</dbReference>
<evidence type="ECO:0000313" key="8">
    <source>
        <dbReference type="EMBL" id="MQY26028.1"/>
    </source>
</evidence>
<evidence type="ECO:0000256" key="3">
    <source>
        <dbReference type="ARBA" id="ARBA00022832"/>
    </source>
</evidence>
<sequence length="254" mass="26455">MTDSVRTEFDGGVAVITIDRPEARNAIDRATAERIAAAVDEIDARSDVTVAILTGAGGTFCAGMDLKAFVRGENPIVRGRGFGGLTEAPPAKPLIAAVEGWALAGGFELVLSADLVVASRTAKFGIPEVKRGLVAAAGGLLRLPKTLPYQLAMEIALTGDDLSAEVAHRHGVINVLTEPGAALDGARQLAARIAANAPLAVRATKRIVASAADWAAAEGFRAQREAVKDVMTSEDAREGAVAFAEKRPPVWRGR</sequence>
<evidence type="ECO:0000256" key="2">
    <source>
        <dbReference type="ARBA" id="ARBA00005254"/>
    </source>
</evidence>
<dbReference type="RefSeq" id="WP_153339887.1">
    <property type="nucleotide sequence ID" value="NZ_WEGI01000003.1"/>
</dbReference>
<dbReference type="GO" id="GO:0004300">
    <property type="term" value="F:enoyl-CoA hydratase activity"/>
    <property type="evidence" value="ECO:0007669"/>
    <property type="project" value="UniProtKB-EC"/>
</dbReference>
<dbReference type="Pfam" id="PF00378">
    <property type="entry name" value="ECH_1"/>
    <property type="match status" value="1"/>
</dbReference>
<dbReference type="PROSITE" id="PS00166">
    <property type="entry name" value="ENOYL_COA_HYDRATASE"/>
    <property type="match status" value="1"/>
</dbReference>
<feature type="compositionally biased region" description="Basic and acidic residues" evidence="7">
    <location>
        <begin position="234"/>
        <end position="248"/>
    </location>
</feature>
<feature type="region of interest" description="Disordered" evidence="7">
    <location>
        <begin position="233"/>
        <end position="254"/>
    </location>
</feature>
<dbReference type="InterPro" id="IPR029045">
    <property type="entry name" value="ClpP/crotonase-like_dom_sf"/>
</dbReference>
<organism evidence="8 9">
    <name type="scientific">Nocardia aurantia</name>
    <dbReference type="NCBI Taxonomy" id="2585199"/>
    <lineage>
        <taxon>Bacteria</taxon>
        <taxon>Bacillati</taxon>
        <taxon>Actinomycetota</taxon>
        <taxon>Actinomycetes</taxon>
        <taxon>Mycobacteriales</taxon>
        <taxon>Nocardiaceae</taxon>
        <taxon>Nocardia</taxon>
    </lineage>
</organism>
<evidence type="ECO:0000256" key="5">
    <source>
        <dbReference type="ARBA" id="ARBA00023717"/>
    </source>
</evidence>
<keyword evidence="8" id="KW-0456">Lyase</keyword>
<name>A0A7K0DK52_9NOCA</name>
<keyword evidence="9" id="KW-1185">Reference proteome</keyword>
<dbReference type="Gene3D" id="1.10.12.10">
    <property type="entry name" value="Lyase 2-enoyl-coa Hydratase, Chain A, domain 2"/>
    <property type="match status" value="1"/>
</dbReference>